<evidence type="ECO:0000313" key="2">
    <source>
        <dbReference type="EMBL" id="CAF0993929.1"/>
    </source>
</evidence>
<feature type="compositionally biased region" description="Polar residues" evidence="1">
    <location>
        <begin position="737"/>
        <end position="746"/>
    </location>
</feature>
<organism evidence="2 3">
    <name type="scientific">Adineta ricciae</name>
    <name type="common">Rotifer</name>
    <dbReference type="NCBI Taxonomy" id="249248"/>
    <lineage>
        <taxon>Eukaryota</taxon>
        <taxon>Metazoa</taxon>
        <taxon>Spiralia</taxon>
        <taxon>Gnathifera</taxon>
        <taxon>Rotifera</taxon>
        <taxon>Eurotatoria</taxon>
        <taxon>Bdelloidea</taxon>
        <taxon>Adinetida</taxon>
        <taxon>Adinetidae</taxon>
        <taxon>Adineta</taxon>
    </lineage>
</organism>
<reference evidence="2" key="1">
    <citation type="submission" date="2021-02" db="EMBL/GenBank/DDBJ databases">
        <authorList>
            <person name="Nowell W R."/>
        </authorList>
    </citation>
    <scope>NUCLEOTIDE SEQUENCE</scope>
</reference>
<evidence type="ECO:0000256" key="1">
    <source>
        <dbReference type="SAM" id="MobiDB-lite"/>
    </source>
</evidence>
<dbReference type="EMBL" id="CAJNOJ010000059">
    <property type="protein sequence ID" value="CAF0993929.1"/>
    <property type="molecule type" value="Genomic_DNA"/>
</dbReference>
<dbReference type="PANTHER" id="PTHR31393">
    <property type="entry name" value="C5ORF31"/>
    <property type="match status" value="1"/>
</dbReference>
<accession>A0A814G9U1</accession>
<dbReference type="AlphaFoldDB" id="A0A814G9U1"/>
<name>A0A814G9U1_ADIRI</name>
<feature type="region of interest" description="Disordered" evidence="1">
    <location>
        <begin position="203"/>
        <end position="273"/>
    </location>
</feature>
<dbReference type="Proteomes" id="UP000663852">
    <property type="component" value="Unassembled WGS sequence"/>
</dbReference>
<dbReference type="GO" id="GO:0005813">
    <property type="term" value="C:centrosome"/>
    <property type="evidence" value="ECO:0007669"/>
    <property type="project" value="TreeGrafter"/>
</dbReference>
<dbReference type="PANTHER" id="PTHR31393:SF2">
    <property type="entry name" value="CHROMOSOME 7 OPEN READING FRAME 31"/>
    <property type="match status" value="1"/>
</dbReference>
<protein>
    <submittedName>
        <fullName evidence="2">Uncharacterized protein</fullName>
    </submittedName>
</protein>
<dbReference type="OrthoDB" id="10040207at2759"/>
<comment type="caution">
    <text evidence="2">The sequence shown here is derived from an EMBL/GenBank/DDBJ whole genome shotgun (WGS) entry which is preliminary data.</text>
</comment>
<feature type="region of interest" description="Disordered" evidence="1">
    <location>
        <begin position="725"/>
        <end position="746"/>
    </location>
</feature>
<feature type="compositionally biased region" description="Polar residues" evidence="1">
    <location>
        <begin position="250"/>
        <end position="268"/>
    </location>
</feature>
<feature type="compositionally biased region" description="Polar residues" evidence="1">
    <location>
        <begin position="218"/>
        <end position="242"/>
    </location>
</feature>
<proteinExistence type="predicted"/>
<sequence length="771" mass="88403">MTSLVLFKSDRSENDEPIQPTKHWGTGKARVRGSQSAAPRLSGNFLYTGEPITQTYRNTDLVLSNLRNNDELVPAPLHTTDITSHQISLEFPSNHPYTSHISEKALFPTSTDGLNDRPSTSVEPYIVTHKIRELLFFSDDDHTISRFCNPFRREVHFHGFQAANHCRTSKWPDKSYMHLPRSLSDVNSSSIYPWPRKMFAPNNDNSAANSVKKAGSRVVQNTKTTTPSSNKQKSYLNRTSHSVAPGDNMHGNQQQTRVSSRQKATTYHSPMPATRLMSENDRLDHQLRQGTDYVNLPGHLFPNEKAPTWNPQQQQQQSTNENQNGPQEIRFLQTARVSTANGQLYNDHYASHQQMEAENRLQQLEVIRPKENLNLLNVKYRHLQNPRHPRPILPQYRDDYVNTFYDQVGNYVQERSGLYHTDSYDPTVLAQAIPELENEQNVVSSSVDETDLGNLLNQGEQNQNRTKPKLFQYRALGDYQNMRNRLLNKLHVPQDAGTVDSRTQEGDKPFIQRESVYGQAYNTRKFLQENALPHHARVDPTNLMSTKYNTNLERTRSLNSYALKTAPTKAKSNDHLVSPDLYPPHTNALYTTNHITEHTDGYVRRPTARVYDSPFQSEQNPSVHQIYQNQVAQPQQARSFDPALQMPSQLANSVKVDIRLPGSEMVARFVEPKYETQTTYQRSFKDISYQEGQPQGYAQHTEQLRPQTSDVSSSQRKLTDIQDRWSKTQAQQQYQQENPNVPPYSSDTIMRAKKEVLLADSIAKYQAMVVR</sequence>
<gene>
    <name evidence="2" type="ORF">EDS130_LOCUS14536</name>
</gene>
<dbReference type="InterPro" id="IPR027886">
    <property type="entry name" value="SPMIP4"/>
</dbReference>
<dbReference type="Pfam" id="PF15093">
    <property type="entry name" value="SPMIP4-like"/>
    <property type="match status" value="1"/>
</dbReference>
<evidence type="ECO:0000313" key="3">
    <source>
        <dbReference type="Proteomes" id="UP000663852"/>
    </source>
</evidence>
<feature type="region of interest" description="Disordered" evidence="1">
    <location>
        <begin position="1"/>
        <end position="35"/>
    </location>
</feature>
<feature type="region of interest" description="Disordered" evidence="1">
    <location>
        <begin position="298"/>
        <end position="324"/>
    </location>
</feature>